<dbReference type="AlphaFoldDB" id="A0A4S8VZJ7"/>
<evidence type="ECO:0000313" key="1">
    <source>
        <dbReference type="EMBL" id="THW17638.1"/>
    </source>
</evidence>
<dbReference type="EMBL" id="QZAJ01000103">
    <property type="protein sequence ID" value="THW17638.1"/>
    <property type="molecule type" value="Genomic_DNA"/>
</dbReference>
<comment type="caution">
    <text evidence="1">The sequence shown here is derived from an EMBL/GenBank/DDBJ whole genome shotgun (WGS) entry which is preliminary data.</text>
</comment>
<protein>
    <recommendedName>
        <fullName evidence="3">F-box domain-containing protein</fullName>
    </recommendedName>
</protein>
<organism evidence="1 2">
    <name type="scientific">Aureobasidium pullulans</name>
    <name type="common">Black yeast</name>
    <name type="synonym">Pullularia pullulans</name>
    <dbReference type="NCBI Taxonomy" id="5580"/>
    <lineage>
        <taxon>Eukaryota</taxon>
        <taxon>Fungi</taxon>
        <taxon>Dikarya</taxon>
        <taxon>Ascomycota</taxon>
        <taxon>Pezizomycotina</taxon>
        <taxon>Dothideomycetes</taxon>
        <taxon>Dothideomycetidae</taxon>
        <taxon>Dothideales</taxon>
        <taxon>Saccotheciaceae</taxon>
        <taxon>Aureobasidium</taxon>
    </lineage>
</organism>
<accession>A0A4S8VZJ7</accession>
<name>A0A4S8VZJ7_AURPU</name>
<dbReference type="Proteomes" id="UP000308014">
    <property type="component" value="Unassembled WGS sequence"/>
</dbReference>
<proteinExistence type="predicted"/>
<gene>
    <name evidence="1" type="ORF">D6D24_03811</name>
</gene>
<evidence type="ECO:0008006" key="3">
    <source>
        <dbReference type="Google" id="ProtNLM"/>
    </source>
</evidence>
<evidence type="ECO:0000313" key="2">
    <source>
        <dbReference type="Proteomes" id="UP000308014"/>
    </source>
</evidence>
<reference evidence="1 2" key="1">
    <citation type="submission" date="2018-10" db="EMBL/GenBank/DDBJ databases">
        <title>Fifty Aureobasidium pullulans genomes reveal a recombining polyextremotolerant generalist.</title>
        <authorList>
            <person name="Gostincar C."/>
            <person name="Turk M."/>
            <person name="Zajc J."/>
            <person name="Gunde-Cimerman N."/>
        </authorList>
    </citation>
    <scope>NUCLEOTIDE SEQUENCE [LARGE SCALE GENOMIC DNA]</scope>
    <source>
        <strain evidence="1 2">EXF-11318</strain>
    </source>
</reference>
<sequence>MFALQGARILRSYWQNSNPGNAMDCDKYEIFPLEIWLRILHYSPISVHASMSKVSSTFRDVARRRLYHTLVIGDEDGSLGITGDDPTLDDATWVKSPQRFLESHSGHQDWKSYVRRVYVQCDLDKFEGILRGRPVLVLGPEVEVETEYSNAISAYEAEDTLIRKIGSLFTDSNSMSGLNFCHTIMTGAGAPFWQPNPPACGVTSLTMSMLDQSEYESWETLMEIFRMPTLRFLEIMGWDDTARPIEDDFHDPGMSNVTHLMLTQCGALNTEMIPLLQWPKDLQRLRIKSGLPTYDDEDSDLGDWGDVSIQEAVDTIQPLKDTLLELDFDPGDSRNWTQPMEPLQSRAFSNFTKLQRLNAPLEIFADSMASMRSHPTHVFHTNFPSSLEKLTLDIMYEGPLNYVLERAETERRVRSDGTINQGDEWVRIEDLPCRVGSSEPFSDDQSHEMFAELAQLAEHRSSHPALSEIRLLGYAYQWLDCEHIQLHARVIEQSGITVIVDQKEESSRSLIGSAIADERRTAGLEDFDDDD</sequence>